<evidence type="ECO:0000256" key="1">
    <source>
        <dbReference type="SAM" id="MobiDB-lite"/>
    </source>
</evidence>
<evidence type="ECO:0000313" key="4">
    <source>
        <dbReference type="Proteomes" id="UP000008068"/>
    </source>
</evidence>
<keyword evidence="4" id="KW-1185">Reference proteome</keyword>
<organism evidence="4">
    <name type="scientific">Caenorhabditis brenneri</name>
    <name type="common">Nematode worm</name>
    <dbReference type="NCBI Taxonomy" id="135651"/>
    <lineage>
        <taxon>Eukaryota</taxon>
        <taxon>Metazoa</taxon>
        <taxon>Ecdysozoa</taxon>
        <taxon>Nematoda</taxon>
        <taxon>Chromadorea</taxon>
        <taxon>Rhabditida</taxon>
        <taxon>Rhabditina</taxon>
        <taxon>Rhabditomorpha</taxon>
        <taxon>Rhabditoidea</taxon>
        <taxon>Rhabditidae</taxon>
        <taxon>Peloderinae</taxon>
        <taxon>Caenorhabditis</taxon>
    </lineage>
</organism>
<dbReference type="HOGENOM" id="CLU_1138875_0_0_1"/>
<dbReference type="EMBL" id="GL379898">
    <property type="protein sequence ID" value="EGT32830.1"/>
    <property type="molecule type" value="Genomic_DNA"/>
</dbReference>
<evidence type="ECO:0000256" key="2">
    <source>
        <dbReference type="SAM" id="Phobius"/>
    </source>
</evidence>
<feature type="region of interest" description="Disordered" evidence="1">
    <location>
        <begin position="172"/>
        <end position="229"/>
    </location>
</feature>
<dbReference type="Proteomes" id="UP000008068">
    <property type="component" value="Unassembled WGS sequence"/>
</dbReference>
<dbReference type="eggNOG" id="ENOG502THUP">
    <property type="taxonomic scope" value="Eukaryota"/>
</dbReference>
<reference evidence="4" key="1">
    <citation type="submission" date="2011-07" db="EMBL/GenBank/DDBJ databases">
        <authorList>
            <consortium name="Caenorhabditis brenneri Sequencing and Analysis Consortium"/>
            <person name="Wilson R.K."/>
        </authorList>
    </citation>
    <scope>NUCLEOTIDE SEQUENCE [LARGE SCALE GENOMIC DNA]</scope>
    <source>
        <strain evidence="4">PB2801</strain>
    </source>
</reference>
<proteinExistence type="predicted"/>
<evidence type="ECO:0000313" key="3">
    <source>
        <dbReference type="EMBL" id="EGT32830.1"/>
    </source>
</evidence>
<dbReference type="InParanoid" id="G0NK88"/>
<feature type="transmembrane region" description="Helical" evidence="2">
    <location>
        <begin position="136"/>
        <end position="159"/>
    </location>
</feature>
<sequence length="288" mass="31273">MSGVSEHFFEDSPTSRSAIGNIVFICVLLSHAHQFERNNTNKGTPSKTKRDTALTEATAHFQTLMKDLPNTSPEQCIEKFQPALVDVCNATLDASEECDHYVNNGIWDVCQSLSAFDQCDSISYTYSTEDYFRHPAFYGGCGFLIGCLLALIALLSISICCSRCKNKNNLKNERQKGSGSGTVEDGKGSKVSSDTKNSKNSSDENNGMIGGKTVKPSVPKSQYIGDEFSPDGGKKSVFIGAKTVQKPVKSVRKGAVDKSVKGGVNKKRKNKYGKDVGALTAMEVTMYK</sequence>
<keyword evidence="2" id="KW-1133">Transmembrane helix</keyword>
<dbReference type="OMA" id="AMEVTMY"/>
<keyword evidence="2" id="KW-0812">Transmembrane</keyword>
<gene>
    <name evidence="3" type="ORF">CAEBREN_08430</name>
</gene>
<feature type="compositionally biased region" description="Low complexity" evidence="1">
    <location>
        <begin position="189"/>
        <end position="206"/>
    </location>
</feature>
<dbReference type="OrthoDB" id="5869501at2759"/>
<name>G0NK88_CAEBE</name>
<accession>G0NK88</accession>
<keyword evidence="2" id="KW-0472">Membrane</keyword>
<protein>
    <submittedName>
        <fullName evidence="3">Uncharacterized protein</fullName>
    </submittedName>
</protein>
<dbReference type="AlphaFoldDB" id="G0NK88"/>